<evidence type="ECO:0000259" key="1">
    <source>
        <dbReference type="PROSITE" id="PS50280"/>
    </source>
</evidence>
<dbReference type="GO" id="GO:0008757">
    <property type="term" value="F:S-adenosylmethionine-dependent methyltransferase activity"/>
    <property type="evidence" value="ECO:0007669"/>
    <property type="project" value="UniProtKB-ARBA"/>
</dbReference>
<protein>
    <recommendedName>
        <fullName evidence="1">SET domain-containing protein</fullName>
    </recommendedName>
</protein>
<dbReference type="EMBL" id="JBEHCU010005844">
    <property type="protein sequence ID" value="KAL1398583.1"/>
    <property type="molecule type" value="Genomic_DNA"/>
</dbReference>
<dbReference type="GO" id="GO:0008276">
    <property type="term" value="F:protein methyltransferase activity"/>
    <property type="evidence" value="ECO:0007669"/>
    <property type="project" value="UniProtKB-ARBA"/>
</dbReference>
<dbReference type="PANTHER" id="PTHR12197">
    <property type="entry name" value="HISTONE-LYSINE N-METHYLTRANSFERASE SMYD"/>
    <property type="match status" value="1"/>
</dbReference>
<gene>
    <name evidence="2" type="ORF">pipiens_008841</name>
</gene>
<organism evidence="2 3">
    <name type="scientific">Culex pipiens pipiens</name>
    <name type="common">Northern house mosquito</name>
    <dbReference type="NCBI Taxonomy" id="38569"/>
    <lineage>
        <taxon>Eukaryota</taxon>
        <taxon>Metazoa</taxon>
        <taxon>Ecdysozoa</taxon>
        <taxon>Arthropoda</taxon>
        <taxon>Hexapoda</taxon>
        <taxon>Insecta</taxon>
        <taxon>Pterygota</taxon>
        <taxon>Neoptera</taxon>
        <taxon>Endopterygota</taxon>
        <taxon>Diptera</taxon>
        <taxon>Nematocera</taxon>
        <taxon>Culicoidea</taxon>
        <taxon>Culicidae</taxon>
        <taxon>Culicinae</taxon>
        <taxon>Culicini</taxon>
        <taxon>Culex</taxon>
        <taxon>Culex</taxon>
    </lineage>
</organism>
<reference evidence="2 3" key="1">
    <citation type="submission" date="2024-05" db="EMBL/GenBank/DDBJ databases">
        <title>Culex pipiens pipiens assembly and annotation.</title>
        <authorList>
            <person name="Alout H."/>
            <person name="Durand T."/>
        </authorList>
    </citation>
    <scope>NUCLEOTIDE SEQUENCE [LARGE SCALE GENOMIC DNA]</scope>
    <source>
        <strain evidence="2">HA-2024</strain>
        <tissue evidence="2">Whole body</tissue>
    </source>
</reference>
<dbReference type="PROSITE" id="PS50280">
    <property type="entry name" value="SET"/>
    <property type="match status" value="1"/>
</dbReference>
<dbReference type="SUPFAM" id="SSF82199">
    <property type="entry name" value="SET domain"/>
    <property type="match status" value="1"/>
</dbReference>
<evidence type="ECO:0000313" key="3">
    <source>
        <dbReference type="Proteomes" id="UP001562425"/>
    </source>
</evidence>
<dbReference type="Pfam" id="PF00856">
    <property type="entry name" value="SET"/>
    <property type="match status" value="1"/>
</dbReference>
<evidence type="ECO:0000313" key="2">
    <source>
        <dbReference type="EMBL" id="KAL1398583.1"/>
    </source>
</evidence>
<keyword evidence="3" id="KW-1185">Reference proteome</keyword>
<dbReference type="GO" id="GO:0008170">
    <property type="term" value="F:N-methyltransferase activity"/>
    <property type="evidence" value="ECO:0007669"/>
    <property type="project" value="UniProtKB-ARBA"/>
</dbReference>
<dbReference type="InterPro" id="IPR046341">
    <property type="entry name" value="SET_dom_sf"/>
</dbReference>
<dbReference type="PANTHER" id="PTHR12197:SF251">
    <property type="entry name" value="EG:BACR7C10.4 PROTEIN"/>
    <property type="match status" value="1"/>
</dbReference>
<dbReference type="InterPro" id="IPR001214">
    <property type="entry name" value="SET_dom"/>
</dbReference>
<comment type="caution">
    <text evidence="2">The sequence shown here is derived from an EMBL/GenBank/DDBJ whole genome shotgun (WGS) entry which is preliminary data.</text>
</comment>
<dbReference type="Proteomes" id="UP001562425">
    <property type="component" value="Unassembled WGS sequence"/>
</dbReference>
<feature type="domain" description="SET" evidence="1">
    <location>
        <begin position="1"/>
        <end position="92"/>
    </location>
</feature>
<dbReference type="AlphaFoldDB" id="A0ABD1DFW5"/>
<proteinExistence type="predicted"/>
<dbReference type="Gene3D" id="2.170.270.10">
    <property type="entry name" value="SET domain"/>
    <property type="match status" value="1"/>
</dbReference>
<sequence length="202" mass="22462">MAYERNGHSPLLQRLVTTQAQRDFVLNCFLDYTRKCGALLLDTTESSTVSLVGSIVNHSCDPNAVLTIHGGHIKLAVLRPIAKGEQILASYGPTWWQPKPDYESCYKCKCVVCTKPSWSIKQGTLPPAAVQHDRLITTISCSPDANFADRLNVMQQFLNRYAEHHTDVAYGEVLKLYNLLLKGMIQLDLTTGERAKVAASLK</sequence>
<accession>A0ABD1DFW5</accession>
<name>A0ABD1DFW5_CULPP</name>
<dbReference type="InterPro" id="IPR050869">
    <property type="entry name" value="H3K4_H4K5_MeTrfase"/>
</dbReference>